<dbReference type="Proteomes" id="UP001458880">
    <property type="component" value="Unassembled WGS sequence"/>
</dbReference>
<dbReference type="InterPro" id="IPR005135">
    <property type="entry name" value="Endo/exonuclease/phosphatase"/>
</dbReference>
<dbReference type="Gene3D" id="3.60.10.10">
    <property type="entry name" value="Endonuclease/exonuclease/phosphatase"/>
    <property type="match status" value="1"/>
</dbReference>
<sequence length="229" mass="26319">MRILQTNLGRGRAAHNLAFATAKQSNIDILIISEPNKNIVRGCEWIKDRQSNVAILFTNKKVEVRKVEHGEGYVYLRINCGAIYCCYISPNISMREYEDKVDEIMGSVRRRKEECIILGDINSKSIQWGSPITDKRGKYWTEWMSTLNLVVHNTGMEPTFVRGLSQSYIDVTCSTQKLAKTISEWKVLEKETLTEHAYIYFEIKGTKTPKNPAGKERTLNDWGTFCTRI</sequence>
<protein>
    <submittedName>
        <fullName evidence="2">Endonuclease-reverse transcriptase</fullName>
    </submittedName>
</protein>
<proteinExistence type="predicted"/>
<keyword evidence="3" id="KW-1185">Reference proteome</keyword>
<dbReference type="PANTHER" id="PTHR33273:SF2">
    <property type="entry name" value="ENDONUCLEASE_EXONUCLEASE_PHOSPHATASE DOMAIN-CONTAINING PROTEIN"/>
    <property type="match status" value="1"/>
</dbReference>
<keyword evidence="2" id="KW-0378">Hydrolase</keyword>
<accession>A0AAW1ID92</accession>
<dbReference type="Pfam" id="PF14529">
    <property type="entry name" value="Exo_endo_phos_2"/>
    <property type="match status" value="1"/>
</dbReference>
<comment type="caution">
    <text evidence="2">The sequence shown here is derived from an EMBL/GenBank/DDBJ whole genome shotgun (WGS) entry which is preliminary data.</text>
</comment>
<keyword evidence="2" id="KW-0540">Nuclease</keyword>
<dbReference type="CDD" id="cd09077">
    <property type="entry name" value="R1-I-EN"/>
    <property type="match status" value="1"/>
</dbReference>
<dbReference type="InterPro" id="IPR036691">
    <property type="entry name" value="Endo/exonu/phosph_ase_sf"/>
</dbReference>
<dbReference type="SUPFAM" id="SSF56219">
    <property type="entry name" value="DNase I-like"/>
    <property type="match status" value="1"/>
</dbReference>
<gene>
    <name evidence="2" type="ORF">QE152_g36566</name>
</gene>
<reference evidence="2 3" key="1">
    <citation type="journal article" date="2024" name="BMC Genomics">
        <title>De novo assembly and annotation of Popillia japonica's genome with initial clues to its potential as an invasive pest.</title>
        <authorList>
            <person name="Cucini C."/>
            <person name="Boschi S."/>
            <person name="Funari R."/>
            <person name="Cardaioli E."/>
            <person name="Iannotti N."/>
            <person name="Marturano G."/>
            <person name="Paoli F."/>
            <person name="Bruttini M."/>
            <person name="Carapelli A."/>
            <person name="Frati F."/>
            <person name="Nardi F."/>
        </authorList>
    </citation>
    <scope>NUCLEOTIDE SEQUENCE [LARGE SCALE GENOMIC DNA]</scope>
    <source>
        <strain evidence="2">DMR45628</strain>
    </source>
</reference>
<dbReference type="PANTHER" id="PTHR33273">
    <property type="entry name" value="DOMAIN-CONTAINING PROTEIN, PUTATIVE-RELATED"/>
    <property type="match status" value="1"/>
</dbReference>
<evidence type="ECO:0000313" key="3">
    <source>
        <dbReference type="Proteomes" id="UP001458880"/>
    </source>
</evidence>
<feature type="domain" description="Endonuclease/exonuclease/phosphatase" evidence="1">
    <location>
        <begin position="83"/>
        <end position="200"/>
    </location>
</feature>
<keyword evidence="2" id="KW-0255">Endonuclease</keyword>
<dbReference type="EMBL" id="JASPKY010000654">
    <property type="protein sequence ID" value="KAK9687255.1"/>
    <property type="molecule type" value="Genomic_DNA"/>
</dbReference>
<dbReference type="AlphaFoldDB" id="A0AAW1ID92"/>
<dbReference type="GO" id="GO:0004519">
    <property type="term" value="F:endonuclease activity"/>
    <property type="evidence" value="ECO:0007669"/>
    <property type="project" value="UniProtKB-KW"/>
</dbReference>
<evidence type="ECO:0000259" key="1">
    <source>
        <dbReference type="Pfam" id="PF14529"/>
    </source>
</evidence>
<evidence type="ECO:0000313" key="2">
    <source>
        <dbReference type="EMBL" id="KAK9687255.1"/>
    </source>
</evidence>
<name>A0AAW1ID92_POPJA</name>
<organism evidence="2 3">
    <name type="scientific">Popillia japonica</name>
    <name type="common">Japanese beetle</name>
    <dbReference type="NCBI Taxonomy" id="7064"/>
    <lineage>
        <taxon>Eukaryota</taxon>
        <taxon>Metazoa</taxon>
        <taxon>Ecdysozoa</taxon>
        <taxon>Arthropoda</taxon>
        <taxon>Hexapoda</taxon>
        <taxon>Insecta</taxon>
        <taxon>Pterygota</taxon>
        <taxon>Neoptera</taxon>
        <taxon>Endopterygota</taxon>
        <taxon>Coleoptera</taxon>
        <taxon>Polyphaga</taxon>
        <taxon>Scarabaeiformia</taxon>
        <taxon>Scarabaeidae</taxon>
        <taxon>Rutelinae</taxon>
        <taxon>Popillia</taxon>
    </lineage>
</organism>